<comment type="caution">
    <text evidence="2">The sequence shown here is derived from an EMBL/GenBank/DDBJ whole genome shotgun (WGS) entry which is preliminary data.</text>
</comment>
<organism evidence="2 3">
    <name type="scientific">Leeia aquatica</name>
    <dbReference type="NCBI Taxonomy" id="2725557"/>
    <lineage>
        <taxon>Bacteria</taxon>
        <taxon>Pseudomonadati</taxon>
        <taxon>Pseudomonadota</taxon>
        <taxon>Betaproteobacteria</taxon>
        <taxon>Neisseriales</taxon>
        <taxon>Leeiaceae</taxon>
        <taxon>Leeia</taxon>
    </lineage>
</organism>
<dbReference type="RefSeq" id="WP_168875536.1">
    <property type="nucleotide sequence ID" value="NZ_JABAIM010000001.1"/>
</dbReference>
<dbReference type="InterPro" id="IPR021973">
    <property type="entry name" value="SprA-related"/>
</dbReference>
<feature type="compositionally biased region" description="Low complexity" evidence="1">
    <location>
        <begin position="55"/>
        <end position="74"/>
    </location>
</feature>
<gene>
    <name evidence="2" type="ORF">HF682_01765</name>
</gene>
<evidence type="ECO:0008006" key="4">
    <source>
        <dbReference type="Google" id="ProtNLM"/>
    </source>
</evidence>
<evidence type="ECO:0000313" key="2">
    <source>
        <dbReference type="EMBL" id="NLR73885.1"/>
    </source>
</evidence>
<reference evidence="2 3" key="1">
    <citation type="submission" date="2020-04" db="EMBL/GenBank/DDBJ databases">
        <title>Draft genome of Leeia sp. IMCC25680.</title>
        <authorList>
            <person name="Song J."/>
            <person name="Cho J.-C."/>
        </authorList>
    </citation>
    <scope>NUCLEOTIDE SEQUENCE [LARGE SCALE GENOMIC DNA]</scope>
    <source>
        <strain evidence="2 3">IMCC25680</strain>
    </source>
</reference>
<keyword evidence="3" id="KW-1185">Reference proteome</keyword>
<evidence type="ECO:0000313" key="3">
    <source>
        <dbReference type="Proteomes" id="UP000587991"/>
    </source>
</evidence>
<protein>
    <recommendedName>
        <fullName evidence="4">SprA-related family protein</fullName>
    </recommendedName>
</protein>
<dbReference type="AlphaFoldDB" id="A0A847S532"/>
<evidence type="ECO:0000256" key="1">
    <source>
        <dbReference type="SAM" id="MobiDB-lite"/>
    </source>
</evidence>
<feature type="region of interest" description="Disordered" evidence="1">
    <location>
        <begin position="50"/>
        <end position="82"/>
    </location>
</feature>
<accession>A0A847S532</accession>
<proteinExistence type="predicted"/>
<dbReference type="Proteomes" id="UP000587991">
    <property type="component" value="Unassembled WGS sequence"/>
</dbReference>
<dbReference type="EMBL" id="JABAIM010000001">
    <property type="protein sequence ID" value="NLR73885.1"/>
    <property type="molecule type" value="Genomic_DNA"/>
</dbReference>
<name>A0A847S532_9NEIS</name>
<dbReference type="Pfam" id="PF12118">
    <property type="entry name" value="SprA-related"/>
    <property type="match status" value="1"/>
</dbReference>
<sequence>MELGSITTALALQVSTPARQIATNGTTATCSSGCGCEGCLGSKVTLSSEGLARSATSPEEGAPAAEEASGQATALTESEQAEVADLKQQDQAVRRHEQAHIAASGGLAIGGASYGFTRGPDGQSYAVSGEVSIRLSKGRSPEETLSIARAARAAALAPADPSPQDRAVAAAASQLEAEARREQYQAASSPPVSGNGRVLTAEEINRFYLPEPNPRGNRVQVQA</sequence>